<gene>
    <name evidence="3" type="ORF">JX001_10235</name>
</gene>
<protein>
    <recommendedName>
        <fullName evidence="5">DUF1236 domain-containing protein</fullName>
    </recommendedName>
</protein>
<feature type="region of interest" description="Disordered" evidence="1">
    <location>
        <begin position="21"/>
        <end position="99"/>
    </location>
</feature>
<sequence>MKRSIPLAAALALVLGSSSIALAQPGQGGGHGNGKGRGDHREGGPGRDGPGRGDQEAREGRDDGPGGRGGPAAHVDVRQPAFVGERTNGKNRMSERDLRREIERRADVMAGSPRDARRELDRRIDRERDRLVYGRGFDRAVIDGCPPGLARKNNGCLPPGQARKIVDAREDYARYNYLWRTRADEANYMYRDGYMYRYNTQGGLLGYLPVLGGVLSQGNVWPTRYEYQPAPQYFSDYYGLNDRYQYRYADGVLYGVDPQTQGIGQIAALLTGQQFNVGQRMPAGYDVYNVPYAYRDRYVDSPQSLYRYNDGYVYQVDPTTQVVQAIIQLLT</sequence>
<reference evidence="3 4" key="1">
    <citation type="submission" date="2021-02" db="EMBL/GenBank/DDBJ databases">
        <title>Brevundimonas sp. CS1 genome sequence.</title>
        <authorList>
            <person name="Lee K."/>
            <person name="Choi Y.-J."/>
            <person name="Son H.-R."/>
        </authorList>
    </citation>
    <scope>NUCLEOTIDE SEQUENCE [LARGE SCALE GENOMIC DNA]</scope>
    <source>
        <strain evidence="3 4">CS1</strain>
    </source>
</reference>
<keyword evidence="4" id="KW-1185">Reference proteome</keyword>
<organism evidence="3 4">
    <name type="scientific">Brevundimonas fontaquae</name>
    <dbReference type="NCBI Taxonomy" id="2813778"/>
    <lineage>
        <taxon>Bacteria</taxon>
        <taxon>Pseudomonadati</taxon>
        <taxon>Pseudomonadota</taxon>
        <taxon>Alphaproteobacteria</taxon>
        <taxon>Caulobacterales</taxon>
        <taxon>Caulobacteraceae</taxon>
        <taxon>Brevundimonas</taxon>
    </lineage>
</organism>
<evidence type="ECO:0000313" key="4">
    <source>
        <dbReference type="Proteomes" id="UP000662957"/>
    </source>
</evidence>
<evidence type="ECO:0008006" key="5">
    <source>
        <dbReference type="Google" id="ProtNLM"/>
    </source>
</evidence>
<proteinExistence type="predicted"/>
<feature type="signal peptide" evidence="2">
    <location>
        <begin position="1"/>
        <end position="23"/>
    </location>
</feature>
<feature type="compositionally biased region" description="Gly residues" evidence="1">
    <location>
        <begin position="26"/>
        <end position="35"/>
    </location>
</feature>
<dbReference type="RefSeq" id="WP_205680991.1">
    <property type="nucleotide sequence ID" value="NZ_CP070968.1"/>
</dbReference>
<evidence type="ECO:0000256" key="2">
    <source>
        <dbReference type="SAM" id="SignalP"/>
    </source>
</evidence>
<feature type="chain" id="PRO_5045619654" description="DUF1236 domain-containing protein" evidence="2">
    <location>
        <begin position="24"/>
        <end position="331"/>
    </location>
</feature>
<dbReference type="Proteomes" id="UP000662957">
    <property type="component" value="Chromosome"/>
</dbReference>
<name>A0ABX7LK21_9CAUL</name>
<evidence type="ECO:0000313" key="3">
    <source>
        <dbReference type="EMBL" id="QSF53193.1"/>
    </source>
</evidence>
<dbReference type="EMBL" id="CP070968">
    <property type="protein sequence ID" value="QSF53193.1"/>
    <property type="molecule type" value="Genomic_DNA"/>
</dbReference>
<keyword evidence="2" id="KW-0732">Signal</keyword>
<evidence type="ECO:0000256" key="1">
    <source>
        <dbReference type="SAM" id="MobiDB-lite"/>
    </source>
</evidence>
<accession>A0ABX7LK21</accession>
<feature type="compositionally biased region" description="Basic and acidic residues" evidence="1">
    <location>
        <begin position="36"/>
        <end position="65"/>
    </location>
</feature>